<accession>A0ABT9VUI0</accession>
<gene>
    <name evidence="2" type="ORF">J2S11_000547</name>
</gene>
<keyword evidence="1" id="KW-0732">Signal</keyword>
<feature type="signal peptide" evidence="1">
    <location>
        <begin position="1"/>
        <end position="28"/>
    </location>
</feature>
<proteinExistence type="predicted"/>
<dbReference type="EMBL" id="JAUSTY010000002">
    <property type="protein sequence ID" value="MDQ0164647.1"/>
    <property type="molecule type" value="Genomic_DNA"/>
</dbReference>
<protein>
    <submittedName>
        <fullName evidence="2">Uncharacterized protein</fullName>
    </submittedName>
</protein>
<feature type="chain" id="PRO_5046038637" evidence="1">
    <location>
        <begin position="29"/>
        <end position="367"/>
    </location>
</feature>
<dbReference type="PROSITE" id="PS51257">
    <property type="entry name" value="PROKAR_LIPOPROTEIN"/>
    <property type="match status" value="1"/>
</dbReference>
<evidence type="ECO:0000256" key="1">
    <source>
        <dbReference type="SAM" id="SignalP"/>
    </source>
</evidence>
<sequence>MRNSSNRILLTCLYIGALSLLSACSQVAYEPKDPALPIDQPISTTEEQSDEAGALSSLSISKVSIISQDGVEVPLDSTEFEAKWESVYSSFVPSEQVAQRMHYTVISWNDEGQPAVMQLYPDSLKVGQDFFSGQGYESFLQWVRESLGSHYFGELDLERMTLQALDIGMKAQVPEAKADSLFSLLQQAVLQKGDIRIKSPLYPYYKVDVEYGGKKYLSFDIITPTLISLQDGQDRWYYQLNQSLLSELAEVIPLQDYSVYHVKHLFQASGLEVDDGEAKILLDEVTDDQLRIRSHIHEITRYLATAQPVDLLEHWGSNDQQLLATFTYPNEQNQQVYIYDHYFIYEDQFYDLMNVQERFKELVASFQ</sequence>
<dbReference type="Proteomes" id="UP001235840">
    <property type="component" value="Unassembled WGS sequence"/>
</dbReference>
<comment type="caution">
    <text evidence="2">The sequence shown here is derived from an EMBL/GenBank/DDBJ whole genome shotgun (WGS) entry which is preliminary data.</text>
</comment>
<reference evidence="2 3" key="1">
    <citation type="submission" date="2023-07" db="EMBL/GenBank/DDBJ databases">
        <title>Genomic Encyclopedia of Type Strains, Phase IV (KMG-IV): sequencing the most valuable type-strain genomes for metagenomic binning, comparative biology and taxonomic classification.</title>
        <authorList>
            <person name="Goeker M."/>
        </authorList>
    </citation>
    <scope>NUCLEOTIDE SEQUENCE [LARGE SCALE GENOMIC DNA]</scope>
    <source>
        <strain evidence="2 3">DSM 12751</strain>
    </source>
</reference>
<keyword evidence="3" id="KW-1185">Reference proteome</keyword>
<organism evidence="2 3">
    <name type="scientific">Caldalkalibacillus horti</name>
    <dbReference type="NCBI Taxonomy" id="77523"/>
    <lineage>
        <taxon>Bacteria</taxon>
        <taxon>Bacillati</taxon>
        <taxon>Bacillota</taxon>
        <taxon>Bacilli</taxon>
        <taxon>Bacillales</taxon>
        <taxon>Bacillaceae</taxon>
        <taxon>Caldalkalibacillus</taxon>
    </lineage>
</organism>
<evidence type="ECO:0000313" key="2">
    <source>
        <dbReference type="EMBL" id="MDQ0164647.1"/>
    </source>
</evidence>
<name>A0ABT9VUI0_9BACI</name>
<dbReference type="RefSeq" id="WP_307390570.1">
    <property type="nucleotide sequence ID" value="NZ_BAAADK010000018.1"/>
</dbReference>
<evidence type="ECO:0000313" key="3">
    <source>
        <dbReference type="Proteomes" id="UP001235840"/>
    </source>
</evidence>